<evidence type="ECO:0000256" key="3">
    <source>
        <dbReference type="ARBA" id="ARBA00023002"/>
    </source>
</evidence>
<comment type="similarity">
    <text evidence="1">Belongs to the short-chain dehydrogenases/reductases (SDR) family.</text>
</comment>
<dbReference type="PRINTS" id="PR00081">
    <property type="entry name" value="GDHRDH"/>
</dbReference>
<organism evidence="4">
    <name type="scientific">Sparassis latifolia</name>
    <dbReference type="NCBI Taxonomy" id="1202976"/>
    <lineage>
        <taxon>Eukaryota</taxon>
        <taxon>Fungi</taxon>
        <taxon>Dikarya</taxon>
        <taxon>Basidiomycota</taxon>
        <taxon>Agaricomycotina</taxon>
        <taxon>Agaricomycetes</taxon>
        <taxon>Polyporales</taxon>
        <taxon>Sparassidaceae</taxon>
        <taxon>Sparassis</taxon>
    </lineage>
</organism>
<keyword evidence="2" id="KW-0521">NADP</keyword>
<dbReference type="GO" id="GO:0016491">
    <property type="term" value="F:oxidoreductase activity"/>
    <property type="evidence" value="ECO:0007669"/>
    <property type="project" value="UniProtKB-KW"/>
</dbReference>
<sequence>MGGNMSVFLASCYPPNAAHYLAEVYPSSPKWSADQIGDLTGKVVLVTGPSALSLRTRPNAPSVGANTGIGYASAFQLAKHGAKVYAAARSKEKGSTAVDKMNADLAQAAGPLKPGQVVFLQLDLVDLHNVKRAADEFLSKEDSLHVLLNSAGIMTPPKGSQTESGIELQFATNVLGHYALTRYLLPVLLRTAAAAPDGTVRVVNVASLATAMAPAGGIHFDNLAGAMNWGFGVYGQSKMGNVVFANELARRYTDAGIISVSLNPGNLQTDLWRHQRSFFDLKTVIHKYPIEYGMLTQLYAATAPEVTRADSGAYFVPWARRGPVLRKEAHDPVLGARLWEWCEGEMRRAGVEVP</sequence>
<dbReference type="PANTHER" id="PTHR24320">
    <property type="entry name" value="RETINOL DEHYDROGENASE"/>
    <property type="match status" value="1"/>
</dbReference>
<reference evidence="4" key="1">
    <citation type="journal article" date="2019" name="Int. J. Mol. Sci.">
        <title>Integration of ATAC-Seq and RNA-Seq Identifies Key Genes in Light-Induced Primordia Formation of Sparassis latifolia.</title>
        <authorList>
            <person name="Yang C."/>
            <person name="Ma L."/>
            <person name="Xiao D."/>
            <person name="Ying Z."/>
            <person name="Jiang X."/>
            <person name="Lin Y."/>
        </authorList>
    </citation>
    <scope>NUCLEOTIDE SEQUENCE</scope>
    <source>
        <strain evidence="4">SP-C</strain>
    </source>
</reference>
<dbReference type="EMBL" id="MK972864">
    <property type="protein sequence ID" value="QHB50192.1"/>
    <property type="molecule type" value="mRNA"/>
</dbReference>
<name>A0A6B9LZ17_9APHY</name>
<protein>
    <submittedName>
        <fullName evidence="4">Iron-sulfur clusters transporter ATM1</fullName>
    </submittedName>
</protein>
<dbReference type="AlphaFoldDB" id="A0A6B9LZ17"/>
<dbReference type="InterPro" id="IPR002347">
    <property type="entry name" value="SDR_fam"/>
</dbReference>
<dbReference type="Pfam" id="PF00106">
    <property type="entry name" value="adh_short"/>
    <property type="match status" value="1"/>
</dbReference>
<evidence type="ECO:0000313" key="4">
    <source>
        <dbReference type="EMBL" id="QHB50192.1"/>
    </source>
</evidence>
<accession>A0A6B9LZ17</accession>
<dbReference type="SUPFAM" id="SSF51735">
    <property type="entry name" value="NAD(P)-binding Rossmann-fold domains"/>
    <property type="match status" value="1"/>
</dbReference>
<proteinExistence type="evidence at transcript level"/>
<keyword evidence="3" id="KW-0560">Oxidoreductase</keyword>
<evidence type="ECO:0000256" key="1">
    <source>
        <dbReference type="ARBA" id="ARBA00006484"/>
    </source>
</evidence>
<evidence type="ECO:0000256" key="2">
    <source>
        <dbReference type="ARBA" id="ARBA00022857"/>
    </source>
</evidence>
<dbReference type="InterPro" id="IPR036291">
    <property type="entry name" value="NAD(P)-bd_dom_sf"/>
</dbReference>
<dbReference type="Gene3D" id="3.40.50.720">
    <property type="entry name" value="NAD(P)-binding Rossmann-like Domain"/>
    <property type="match status" value="1"/>
</dbReference>
<dbReference type="PANTHER" id="PTHR24320:SF282">
    <property type="entry name" value="WW DOMAIN-CONTAINING OXIDOREDUCTASE"/>
    <property type="match status" value="1"/>
</dbReference>